<evidence type="ECO:0000256" key="2">
    <source>
        <dbReference type="ARBA" id="ARBA00022782"/>
    </source>
</evidence>
<dbReference type="PANTHER" id="PTHR31791:SF4">
    <property type="entry name" value="FRIGIDA-LIKE PROTEIN 3"/>
    <property type="match status" value="1"/>
</dbReference>
<accession>A0A9D4UCX9</accession>
<dbReference type="GO" id="GO:0030154">
    <property type="term" value="P:cell differentiation"/>
    <property type="evidence" value="ECO:0007669"/>
    <property type="project" value="UniProtKB-KW"/>
</dbReference>
<feature type="compositionally biased region" description="Basic and acidic residues" evidence="5">
    <location>
        <begin position="126"/>
        <end position="149"/>
    </location>
</feature>
<dbReference type="PANTHER" id="PTHR31791">
    <property type="entry name" value="FRIGIDA-LIKE PROTEIN 3-RELATED"/>
    <property type="match status" value="1"/>
</dbReference>
<evidence type="ECO:0000256" key="4">
    <source>
        <dbReference type="RuleBase" id="RU364012"/>
    </source>
</evidence>
<feature type="region of interest" description="Disordered" evidence="5">
    <location>
        <begin position="99"/>
        <end position="149"/>
    </location>
</feature>
<dbReference type="EMBL" id="JABFUD020000019">
    <property type="protein sequence ID" value="KAI5064816.1"/>
    <property type="molecule type" value="Genomic_DNA"/>
</dbReference>
<keyword evidence="3 4" id="KW-0287">Flowering</keyword>
<name>A0A9D4UCX9_ADICA</name>
<keyword evidence="4" id="KW-0217">Developmental protein</keyword>
<keyword evidence="7" id="KW-1185">Reference proteome</keyword>
<reference evidence="6" key="1">
    <citation type="submission" date="2021-01" db="EMBL/GenBank/DDBJ databases">
        <title>Adiantum capillus-veneris genome.</title>
        <authorList>
            <person name="Fang Y."/>
            <person name="Liao Q."/>
        </authorList>
    </citation>
    <scope>NUCLEOTIDE SEQUENCE</scope>
    <source>
        <strain evidence="6">H3</strain>
        <tissue evidence="6">Leaf</tissue>
    </source>
</reference>
<comment type="caution">
    <text evidence="6">The sequence shown here is derived from an EMBL/GenBank/DDBJ whole genome shotgun (WGS) entry which is preliminary data.</text>
</comment>
<sequence length="566" mass="62006">MAPALSAKERTEKTFAELESFQNLLAAFTSEWNDLDAFIAEVDKSVALKHEELLAKEKAFEEKNMKAFEELDKREEAIPVREKSLLAKLQHQKDAAIAKYGDGPSADKQEAMDVDVQASDDEDSDAEMKERKDTHAAGSKVKKEASSAHPEVRVRPQILSLCEKMDGEGLRKFIVDHRKEIAALRNEVTAALHSAIDPSRLVLKALEGYHVLELDSNHAKETGASTNRRACILLLECLAEVLRDGEENPIVPPNIKEAAKEVAKLWRSKRDATLSSSSDAGSENSLDAQAFLQLLMTFGVASEFDEDELLKLVYAVCRRRQTPALCQSLGLQHKMSEFVETLNKDGKQIEALGFAHHFGLMEKIQPAAMLKAYLKEVRRVAQEMPKNGANPKHESMMKELAAVKAVIRVVEEYNLGDQFSTDGLQKRLVQLEKSKADRRKPAVMGKGQAQFKKPRLSGGGQGGGSHLHAGPVERGQYGGANTTSYTLSGQAVYDRRSQGAYSSVYGADARSPGSISNSYLYASDVLSGSAYPAAASSYSGLSGGYSGYPYGHGLVNQSSYPSTYLR</sequence>
<gene>
    <name evidence="6" type="ORF">GOP47_0019511</name>
</gene>
<dbReference type="OrthoDB" id="1930990at2759"/>
<dbReference type="Proteomes" id="UP000886520">
    <property type="component" value="Chromosome 19"/>
</dbReference>
<feature type="region of interest" description="Disordered" evidence="5">
    <location>
        <begin position="435"/>
        <end position="481"/>
    </location>
</feature>
<evidence type="ECO:0000313" key="7">
    <source>
        <dbReference type="Proteomes" id="UP000886520"/>
    </source>
</evidence>
<dbReference type="Pfam" id="PF07899">
    <property type="entry name" value="Frigida"/>
    <property type="match status" value="1"/>
</dbReference>
<proteinExistence type="inferred from homology"/>
<evidence type="ECO:0000256" key="1">
    <source>
        <dbReference type="ARBA" id="ARBA00008956"/>
    </source>
</evidence>
<keyword evidence="2 4" id="KW-0221">Differentiation</keyword>
<dbReference type="AlphaFoldDB" id="A0A9D4UCX9"/>
<protein>
    <recommendedName>
        <fullName evidence="4">FRIGIDA-like protein</fullName>
    </recommendedName>
</protein>
<dbReference type="InterPro" id="IPR012474">
    <property type="entry name" value="Frigida"/>
</dbReference>
<organism evidence="6 7">
    <name type="scientific">Adiantum capillus-veneris</name>
    <name type="common">Maidenhair fern</name>
    <dbReference type="NCBI Taxonomy" id="13818"/>
    <lineage>
        <taxon>Eukaryota</taxon>
        <taxon>Viridiplantae</taxon>
        <taxon>Streptophyta</taxon>
        <taxon>Embryophyta</taxon>
        <taxon>Tracheophyta</taxon>
        <taxon>Polypodiopsida</taxon>
        <taxon>Polypodiidae</taxon>
        <taxon>Polypodiales</taxon>
        <taxon>Pteridineae</taxon>
        <taxon>Pteridaceae</taxon>
        <taxon>Vittarioideae</taxon>
        <taxon>Adiantum</taxon>
    </lineage>
</organism>
<evidence type="ECO:0000256" key="5">
    <source>
        <dbReference type="SAM" id="MobiDB-lite"/>
    </source>
</evidence>
<comment type="similarity">
    <text evidence="1 4">Belongs to the Frigida family.</text>
</comment>
<evidence type="ECO:0000256" key="3">
    <source>
        <dbReference type="ARBA" id="ARBA00023089"/>
    </source>
</evidence>
<evidence type="ECO:0000313" key="6">
    <source>
        <dbReference type="EMBL" id="KAI5064816.1"/>
    </source>
</evidence>